<accession>A0A7V8VEC7</accession>
<dbReference type="RefSeq" id="WP_194537936.1">
    <property type="nucleotide sequence ID" value="NZ_JACEFB010000006.1"/>
</dbReference>
<dbReference type="EMBL" id="JACEFB010000006">
    <property type="protein sequence ID" value="MBA2226500.1"/>
    <property type="molecule type" value="Genomic_DNA"/>
</dbReference>
<protein>
    <recommendedName>
        <fullName evidence="3">Response regulatory domain-containing protein</fullName>
    </recommendedName>
</protein>
<reference evidence="1 2" key="1">
    <citation type="submission" date="2020-07" db="EMBL/GenBank/DDBJ databases">
        <title>Thermogemmata thermophila gen. nov., sp. nov., a novel moderate thermophilic planctomycete from a Kamchatka hot spring.</title>
        <authorList>
            <person name="Elcheninov A.G."/>
            <person name="Podosokorskaya O.A."/>
            <person name="Kovaleva O.L."/>
            <person name="Novikov A."/>
            <person name="Bonch-Osmolovskaya E.A."/>
            <person name="Toshchakov S.V."/>
            <person name="Kublanov I.V."/>
        </authorList>
    </citation>
    <scope>NUCLEOTIDE SEQUENCE [LARGE SCALE GENOMIC DNA]</scope>
    <source>
        <strain evidence="1 2">2918</strain>
    </source>
</reference>
<dbReference type="Proteomes" id="UP000542342">
    <property type="component" value="Unassembled WGS sequence"/>
</dbReference>
<evidence type="ECO:0008006" key="3">
    <source>
        <dbReference type="Google" id="ProtNLM"/>
    </source>
</evidence>
<dbReference type="AlphaFoldDB" id="A0A7V8VEC7"/>
<organism evidence="1 2">
    <name type="scientific">Thermogemmata fonticola</name>
    <dbReference type="NCBI Taxonomy" id="2755323"/>
    <lineage>
        <taxon>Bacteria</taxon>
        <taxon>Pseudomonadati</taxon>
        <taxon>Planctomycetota</taxon>
        <taxon>Planctomycetia</taxon>
        <taxon>Gemmatales</taxon>
        <taxon>Gemmataceae</taxon>
        <taxon>Thermogemmata</taxon>
    </lineage>
</organism>
<name>A0A7V8VEC7_9BACT</name>
<sequence>MRLPRIMVWESDGWMARQLRELAAENRWLLRSVRSARRLRQVLNAGGVCGVCLLQFEPWSERREPIELLAEMHLRWPDVAVVAVSDVKLPEAERAAWTAALFDLGARYVLFPPLTKPVLEDVVSGLMLATLRRVIGEEEASQITRPARSELVAQDRSAIVPSPKKNEIIDLAQEEDEV</sequence>
<evidence type="ECO:0000313" key="2">
    <source>
        <dbReference type="Proteomes" id="UP000542342"/>
    </source>
</evidence>
<gene>
    <name evidence="1" type="ORF">H0921_10045</name>
</gene>
<keyword evidence="2" id="KW-1185">Reference proteome</keyword>
<proteinExistence type="predicted"/>
<evidence type="ECO:0000313" key="1">
    <source>
        <dbReference type="EMBL" id="MBA2226500.1"/>
    </source>
</evidence>
<comment type="caution">
    <text evidence="1">The sequence shown here is derived from an EMBL/GenBank/DDBJ whole genome shotgun (WGS) entry which is preliminary data.</text>
</comment>